<dbReference type="Pfam" id="PF03409">
    <property type="entry name" value="Glycoprotein"/>
    <property type="match status" value="1"/>
</dbReference>
<name>A0A1I7UBG9_9PELO</name>
<evidence type="ECO:0000313" key="1">
    <source>
        <dbReference type="Proteomes" id="UP000095282"/>
    </source>
</evidence>
<protein>
    <submittedName>
        <fullName evidence="2">Uncharacterized protein</fullName>
    </submittedName>
</protein>
<dbReference type="GO" id="GO:0045087">
    <property type="term" value="P:innate immune response"/>
    <property type="evidence" value="ECO:0007669"/>
    <property type="project" value="TreeGrafter"/>
</dbReference>
<dbReference type="PANTHER" id="PTHR21733:SF9">
    <property type="entry name" value="IGGFC_BINDING DOMAIN-CONTAINING PROTEIN"/>
    <property type="match status" value="1"/>
</dbReference>
<dbReference type="AlphaFoldDB" id="A0A1I7UBG9"/>
<proteinExistence type="predicted"/>
<reference evidence="2" key="1">
    <citation type="submission" date="2016-11" db="UniProtKB">
        <authorList>
            <consortium name="WormBaseParasite"/>
        </authorList>
    </citation>
    <scope>IDENTIFICATION</scope>
</reference>
<sequence length="100" mass="11414">MDRDELLAQIYVKTDDNRNTSLEAMKNSKENESSGLLTPFRVTSGARLISPLSDTLIKSLTGFLYVTTAEQSKDPHFHVYDVDRFQIIETKENRNSTLVF</sequence>
<dbReference type="GO" id="GO:0045121">
    <property type="term" value="C:membrane raft"/>
    <property type="evidence" value="ECO:0007669"/>
    <property type="project" value="TreeGrafter"/>
</dbReference>
<dbReference type="STRING" id="1561998.A0A1I7UBG9"/>
<evidence type="ECO:0000313" key="2">
    <source>
        <dbReference type="WBParaSite" id="Csp11.Scaffold629.g7652.t1"/>
    </source>
</evidence>
<keyword evidence="1" id="KW-1185">Reference proteome</keyword>
<dbReference type="PANTHER" id="PTHR21733">
    <property type="entry name" value="CUB_2 DOMAIN-CONTAINING PROTEIN-RELATED-RELATED"/>
    <property type="match status" value="1"/>
</dbReference>
<dbReference type="InterPro" id="IPR005071">
    <property type="entry name" value="Glycoprotein"/>
</dbReference>
<organism evidence="1 2">
    <name type="scientific">Caenorhabditis tropicalis</name>
    <dbReference type="NCBI Taxonomy" id="1561998"/>
    <lineage>
        <taxon>Eukaryota</taxon>
        <taxon>Metazoa</taxon>
        <taxon>Ecdysozoa</taxon>
        <taxon>Nematoda</taxon>
        <taxon>Chromadorea</taxon>
        <taxon>Rhabditida</taxon>
        <taxon>Rhabditina</taxon>
        <taxon>Rhabditomorpha</taxon>
        <taxon>Rhabditoidea</taxon>
        <taxon>Rhabditidae</taxon>
        <taxon>Peloderinae</taxon>
        <taxon>Caenorhabditis</taxon>
    </lineage>
</organism>
<accession>A0A1I7UBG9</accession>
<dbReference type="Proteomes" id="UP000095282">
    <property type="component" value="Unplaced"/>
</dbReference>
<dbReference type="WBParaSite" id="Csp11.Scaffold629.g7652.t1">
    <property type="protein sequence ID" value="Csp11.Scaffold629.g7652.t1"/>
    <property type="gene ID" value="Csp11.Scaffold629.g7652"/>
</dbReference>